<dbReference type="EMBL" id="KZ501954">
    <property type="protein sequence ID" value="PKU85955.1"/>
    <property type="molecule type" value="Genomic_DNA"/>
</dbReference>
<gene>
    <name evidence="2" type="ORF">MA16_Dca001786</name>
</gene>
<evidence type="ECO:0000256" key="1">
    <source>
        <dbReference type="SAM" id="MobiDB-lite"/>
    </source>
</evidence>
<sequence>MESLDLVVIKRHILRVNVAKESVTRCNNFIGSPSTLHMKNSASDGRNKLEAEEAESRAIEKVIDESSKAVTEFSSNSACCPLFRRAQIRKEAVQEDLLPAVHSSPESIPAGQKFGIVVQFLQPPTVVLHPGRSEIAVQKPPTAL</sequence>
<name>A0A2I0XDH2_9ASPA</name>
<feature type="region of interest" description="Disordered" evidence="1">
    <location>
        <begin position="34"/>
        <end position="53"/>
    </location>
</feature>
<proteinExistence type="predicted"/>
<dbReference type="AlphaFoldDB" id="A0A2I0XDH2"/>
<evidence type="ECO:0000313" key="3">
    <source>
        <dbReference type="Proteomes" id="UP000233837"/>
    </source>
</evidence>
<evidence type="ECO:0000313" key="2">
    <source>
        <dbReference type="EMBL" id="PKU85955.1"/>
    </source>
</evidence>
<feature type="compositionally biased region" description="Polar residues" evidence="1">
    <location>
        <begin position="34"/>
        <end position="44"/>
    </location>
</feature>
<organism evidence="2 3">
    <name type="scientific">Dendrobium catenatum</name>
    <dbReference type="NCBI Taxonomy" id="906689"/>
    <lineage>
        <taxon>Eukaryota</taxon>
        <taxon>Viridiplantae</taxon>
        <taxon>Streptophyta</taxon>
        <taxon>Embryophyta</taxon>
        <taxon>Tracheophyta</taxon>
        <taxon>Spermatophyta</taxon>
        <taxon>Magnoliopsida</taxon>
        <taxon>Liliopsida</taxon>
        <taxon>Asparagales</taxon>
        <taxon>Orchidaceae</taxon>
        <taxon>Epidendroideae</taxon>
        <taxon>Malaxideae</taxon>
        <taxon>Dendrobiinae</taxon>
        <taxon>Dendrobium</taxon>
    </lineage>
</organism>
<reference evidence="2 3" key="1">
    <citation type="journal article" date="2016" name="Sci. Rep.">
        <title>The Dendrobium catenatum Lindl. genome sequence provides insights into polysaccharide synthase, floral development and adaptive evolution.</title>
        <authorList>
            <person name="Zhang G.Q."/>
            <person name="Xu Q."/>
            <person name="Bian C."/>
            <person name="Tsai W.C."/>
            <person name="Yeh C.M."/>
            <person name="Liu K.W."/>
            <person name="Yoshida K."/>
            <person name="Zhang L.S."/>
            <person name="Chang S.B."/>
            <person name="Chen F."/>
            <person name="Shi Y."/>
            <person name="Su Y.Y."/>
            <person name="Zhang Y.Q."/>
            <person name="Chen L.J."/>
            <person name="Yin Y."/>
            <person name="Lin M."/>
            <person name="Huang H."/>
            <person name="Deng H."/>
            <person name="Wang Z.W."/>
            <person name="Zhu S.L."/>
            <person name="Zhao X."/>
            <person name="Deng C."/>
            <person name="Niu S.C."/>
            <person name="Huang J."/>
            <person name="Wang M."/>
            <person name="Liu G.H."/>
            <person name="Yang H.J."/>
            <person name="Xiao X.J."/>
            <person name="Hsiao Y.Y."/>
            <person name="Wu W.L."/>
            <person name="Chen Y.Y."/>
            <person name="Mitsuda N."/>
            <person name="Ohme-Takagi M."/>
            <person name="Luo Y.B."/>
            <person name="Van de Peer Y."/>
            <person name="Liu Z.J."/>
        </authorList>
    </citation>
    <scope>NUCLEOTIDE SEQUENCE [LARGE SCALE GENOMIC DNA]</scope>
    <source>
        <tissue evidence="2">The whole plant</tissue>
    </source>
</reference>
<dbReference type="Proteomes" id="UP000233837">
    <property type="component" value="Unassembled WGS sequence"/>
</dbReference>
<protein>
    <submittedName>
        <fullName evidence="2">Uncharacterized protein</fullName>
    </submittedName>
</protein>
<accession>A0A2I0XDH2</accession>
<keyword evidence="3" id="KW-1185">Reference proteome</keyword>
<reference evidence="2 3" key="2">
    <citation type="journal article" date="2017" name="Nature">
        <title>The Apostasia genome and the evolution of orchids.</title>
        <authorList>
            <person name="Zhang G.Q."/>
            <person name="Liu K.W."/>
            <person name="Li Z."/>
            <person name="Lohaus R."/>
            <person name="Hsiao Y.Y."/>
            <person name="Niu S.C."/>
            <person name="Wang J.Y."/>
            <person name="Lin Y.C."/>
            <person name="Xu Q."/>
            <person name="Chen L.J."/>
            <person name="Yoshida K."/>
            <person name="Fujiwara S."/>
            <person name="Wang Z.W."/>
            <person name="Zhang Y.Q."/>
            <person name="Mitsuda N."/>
            <person name="Wang M."/>
            <person name="Liu G.H."/>
            <person name="Pecoraro L."/>
            <person name="Huang H.X."/>
            <person name="Xiao X.J."/>
            <person name="Lin M."/>
            <person name="Wu X.Y."/>
            <person name="Wu W.L."/>
            <person name="Chen Y.Y."/>
            <person name="Chang S.B."/>
            <person name="Sakamoto S."/>
            <person name="Ohme-Takagi M."/>
            <person name="Yagi M."/>
            <person name="Zeng S.J."/>
            <person name="Shen C.Y."/>
            <person name="Yeh C.M."/>
            <person name="Luo Y.B."/>
            <person name="Tsai W.C."/>
            <person name="Van de Peer Y."/>
            <person name="Liu Z.J."/>
        </authorList>
    </citation>
    <scope>NUCLEOTIDE SEQUENCE [LARGE SCALE GENOMIC DNA]</scope>
    <source>
        <tissue evidence="2">The whole plant</tissue>
    </source>
</reference>